<comment type="caution">
    <text evidence="4">The sequence shown here is derived from an EMBL/GenBank/DDBJ whole genome shotgun (WGS) entry which is preliminary data.</text>
</comment>
<keyword evidence="5" id="KW-1185">Reference proteome</keyword>
<dbReference type="PANTHER" id="PTHR44591:SF3">
    <property type="entry name" value="RESPONSE REGULATORY DOMAIN-CONTAINING PROTEIN"/>
    <property type="match status" value="1"/>
</dbReference>
<dbReference type="InterPro" id="IPR001789">
    <property type="entry name" value="Sig_transdc_resp-reg_receiver"/>
</dbReference>
<proteinExistence type="predicted"/>
<sequence length="117" mass="12844">MKILLAEDERTISRLIRQVLTNNGHEVTWCASAREAVELLERERFDLVLLDLHLADGDGMRVVAAIEAASEPGPPVVLMTGEGVLDADDPRTRRVATVLPKPFDLGELERAVNAFVA</sequence>
<protein>
    <submittedName>
        <fullName evidence="4">Two-component system NtrC family response regulator</fullName>
    </submittedName>
</protein>
<evidence type="ECO:0000256" key="1">
    <source>
        <dbReference type="ARBA" id="ARBA00022553"/>
    </source>
</evidence>
<dbReference type="EMBL" id="PDJQ01000001">
    <property type="protein sequence ID" value="PFG73700.1"/>
    <property type="molecule type" value="Genomic_DNA"/>
</dbReference>
<dbReference type="PROSITE" id="PS50110">
    <property type="entry name" value="RESPONSE_REGULATORY"/>
    <property type="match status" value="1"/>
</dbReference>
<evidence type="ECO:0000313" key="4">
    <source>
        <dbReference type="EMBL" id="PFG73700.1"/>
    </source>
</evidence>
<reference evidence="4 5" key="1">
    <citation type="submission" date="2017-09" db="EMBL/GenBank/DDBJ databases">
        <title>Sequencing the genomes of two abundant thermophiles in Great Basin hot springs: Thermocrinis jamiesonii and novel Chloroflexi Thermoflexus hugenholtzii.</title>
        <authorList>
            <person name="Hedlund B."/>
        </authorList>
    </citation>
    <scope>NUCLEOTIDE SEQUENCE [LARGE SCALE GENOMIC DNA]</scope>
    <source>
        <strain evidence="4 5">G233</strain>
    </source>
</reference>
<dbReference type="SMART" id="SM00448">
    <property type="entry name" value="REC"/>
    <property type="match status" value="1"/>
</dbReference>
<accession>A0A2A9HF11</accession>
<dbReference type="AlphaFoldDB" id="A0A2A9HF11"/>
<dbReference type="GO" id="GO:0000160">
    <property type="term" value="P:phosphorelay signal transduction system"/>
    <property type="evidence" value="ECO:0007669"/>
    <property type="project" value="InterPro"/>
</dbReference>
<name>A0A2A9HF11_TEPT2</name>
<evidence type="ECO:0000256" key="2">
    <source>
        <dbReference type="PROSITE-ProRule" id="PRU00169"/>
    </source>
</evidence>
<dbReference type="InterPro" id="IPR050595">
    <property type="entry name" value="Bact_response_regulator"/>
</dbReference>
<dbReference type="Gene3D" id="3.40.50.2300">
    <property type="match status" value="1"/>
</dbReference>
<dbReference type="Proteomes" id="UP000223071">
    <property type="component" value="Unassembled WGS sequence"/>
</dbReference>
<keyword evidence="1 2" id="KW-0597">Phosphoprotein</keyword>
<evidence type="ECO:0000313" key="5">
    <source>
        <dbReference type="Proteomes" id="UP000223071"/>
    </source>
</evidence>
<organism evidence="4 5">
    <name type="scientific">Tepidiforma thermophila (strain KCTC 52669 / CGMCC 1.13589 / G233)</name>
    <dbReference type="NCBI Taxonomy" id="2761530"/>
    <lineage>
        <taxon>Bacteria</taxon>
        <taxon>Bacillati</taxon>
        <taxon>Chloroflexota</taxon>
        <taxon>Tepidiformia</taxon>
        <taxon>Tepidiformales</taxon>
        <taxon>Tepidiformaceae</taxon>
        <taxon>Tepidiforma</taxon>
    </lineage>
</organism>
<gene>
    <name evidence="4" type="ORF">A9A59_0902</name>
</gene>
<feature type="domain" description="Response regulatory" evidence="3">
    <location>
        <begin position="2"/>
        <end position="116"/>
    </location>
</feature>
<dbReference type="PANTHER" id="PTHR44591">
    <property type="entry name" value="STRESS RESPONSE REGULATOR PROTEIN 1"/>
    <property type="match status" value="1"/>
</dbReference>
<dbReference type="SUPFAM" id="SSF52172">
    <property type="entry name" value="CheY-like"/>
    <property type="match status" value="1"/>
</dbReference>
<evidence type="ECO:0000259" key="3">
    <source>
        <dbReference type="PROSITE" id="PS50110"/>
    </source>
</evidence>
<dbReference type="RefSeq" id="WP_098503143.1">
    <property type="nucleotide sequence ID" value="NZ_PDJQ01000001.1"/>
</dbReference>
<dbReference type="InterPro" id="IPR011006">
    <property type="entry name" value="CheY-like_superfamily"/>
</dbReference>
<feature type="modified residue" description="4-aspartylphosphate" evidence="2">
    <location>
        <position position="51"/>
    </location>
</feature>
<dbReference type="Pfam" id="PF00072">
    <property type="entry name" value="Response_reg"/>
    <property type="match status" value="1"/>
</dbReference>